<keyword evidence="5 10" id="KW-0378">Hydrolase</keyword>
<evidence type="ECO:0000313" key="14">
    <source>
        <dbReference type="Proteomes" id="UP000031516"/>
    </source>
</evidence>
<dbReference type="OrthoDB" id="26523at2759"/>
<dbReference type="GO" id="GO:0005634">
    <property type="term" value="C:nucleus"/>
    <property type="evidence" value="ECO:0007669"/>
    <property type="project" value="TreeGrafter"/>
</dbReference>
<dbReference type="GO" id="GO:0000086">
    <property type="term" value="P:G2/M transition of mitotic cell cycle"/>
    <property type="evidence" value="ECO:0007669"/>
    <property type="project" value="TreeGrafter"/>
</dbReference>
<evidence type="ECO:0000256" key="8">
    <source>
        <dbReference type="ARBA" id="ARBA00051722"/>
    </source>
</evidence>
<dbReference type="InterPro" id="IPR000751">
    <property type="entry name" value="MPI_Phosphatase"/>
</dbReference>
<dbReference type="GO" id="GO:0004725">
    <property type="term" value="F:protein tyrosine phosphatase activity"/>
    <property type="evidence" value="ECO:0007669"/>
    <property type="project" value="UniProtKB-UniRule"/>
</dbReference>
<feature type="compositionally biased region" description="Low complexity" evidence="11">
    <location>
        <begin position="374"/>
        <end position="389"/>
    </location>
</feature>
<comment type="function">
    <text evidence="10">Tyrosine protein phosphatase which functions as a dosage-dependent inducer of mitotic progression.</text>
</comment>
<dbReference type="EC" id="3.1.3.48" evidence="2 10"/>
<dbReference type="PROSITE" id="PS50206">
    <property type="entry name" value="RHODANESE_3"/>
    <property type="match status" value="1"/>
</dbReference>
<feature type="domain" description="Rhodanese" evidence="12">
    <location>
        <begin position="158"/>
        <end position="268"/>
    </location>
</feature>
<evidence type="ECO:0000259" key="12">
    <source>
        <dbReference type="PROSITE" id="PS50206"/>
    </source>
</evidence>
<evidence type="ECO:0000256" key="2">
    <source>
        <dbReference type="ARBA" id="ARBA00013064"/>
    </source>
</evidence>
<dbReference type="GO" id="GO:0051301">
    <property type="term" value="P:cell division"/>
    <property type="evidence" value="ECO:0007669"/>
    <property type="project" value="UniProtKB-UniRule"/>
</dbReference>
<evidence type="ECO:0000256" key="4">
    <source>
        <dbReference type="ARBA" id="ARBA00022776"/>
    </source>
</evidence>
<accession>A0A0A8LDQ3</accession>
<dbReference type="FunFam" id="3.40.250.10:FF:000021">
    <property type="entry name" value="M-phase inducer phosphatase cdc-25.2"/>
    <property type="match status" value="1"/>
</dbReference>
<evidence type="ECO:0000256" key="3">
    <source>
        <dbReference type="ARBA" id="ARBA00022618"/>
    </source>
</evidence>
<evidence type="ECO:0000313" key="13">
    <source>
        <dbReference type="EMBL" id="CDO96564.1"/>
    </source>
</evidence>
<comment type="similarity">
    <text evidence="1 10">Belongs to the MPI phosphatase family.</text>
</comment>
<dbReference type="Proteomes" id="UP000031516">
    <property type="component" value="Unassembled WGS sequence"/>
</dbReference>
<dbReference type="InterPro" id="IPR036873">
    <property type="entry name" value="Rhodanese-like_dom_sf"/>
</dbReference>
<evidence type="ECO:0000256" key="5">
    <source>
        <dbReference type="ARBA" id="ARBA00022801"/>
    </source>
</evidence>
<feature type="region of interest" description="Disordered" evidence="11">
    <location>
        <begin position="1"/>
        <end position="20"/>
    </location>
</feature>
<dbReference type="EMBL" id="CCBQ010000047">
    <property type="protein sequence ID" value="CDO96564.1"/>
    <property type="molecule type" value="Genomic_DNA"/>
</dbReference>
<feature type="compositionally biased region" description="Polar residues" evidence="11">
    <location>
        <begin position="1"/>
        <end position="13"/>
    </location>
</feature>
<keyword evidence="6 10" id="KW-0904">Protein phosphatase</keyword>
<gene>
    <name evidence="13" type="ORF">KLDO_g4762</name>
</gene>
<comment type="caution">
    <text evidence="13">The sequence shown here is derived from an EMBL/GenBank/DDBJ whole genome shotgun (WGS) entry which is preliminary data.</text>
</comment>
<dbReference type="PRINTS" id="PR00716">
    <property type="entry name" value="MPIPHPHTASE"/>
</dbReference>
<protein>
    <recommendedName>
        <fullName evidence="9 10">M-phase inducer phosphatase</fullName>
        <ecNumber evidence="2 10">3.1.3.48</ecNumber>
    </recommendedName>
</protein>
<keyword evidence="14" id="KW-1185">Reference proteome</keyword>
<reference evidence="13 14" key="1">
    <citation type="submission" date="2014-03" db="EMBL/GenBank/DDBJ databases">
        <title>The genome of Kluyveromyces dobzhanskii.</title>
        <authorList>
            <person name="Nystedt B."/>
            <person name="Astrom S."/>
        </authorList>
    </citation>
    <scope>NUCLEOTIDE SEQUENCE [LARGE SCALE GENOMIC DNA]</scope>
    <source>
        <strain evidence="13 14">CBS 2104</strain>
    </source>
</reference>
<organism evidence="13 14">
    <name type="scientific">Kluyveromyces dobzhanskii CBS 2104</name>
    <dbReference type="NCBI Taxonomy" id="1427455"/>
    <lineage>
        <taxon>Eukaryota</taxon>
        <taxon>Fungi</taxon>
        <taxon>Dikarya</taxon>
        <taxon>Ascomycota</taxon>
        <taxon>Saccharomycotina</taxon>
        <taxon>Saccharomycetes</taxon>
        <taxon>Saccharomycetales</taxon>
        <taxon>Saccharomycetaceae</taxon>
        <taxon>Kluyveromyces</taxon>
    </lineage>
</organism>
<dbReference type="PANTHER" id="PTHR10828:SF17">
    <property type="entry name" value="PROTEIN-TYROSINE-PHOSPHATASE"/>
    <property type="match status" value="1"/>
</dbReference>
<dbReference type="InterPro" id="IPR001763">
    <property type="entry name" value="Rhodanese-like_dom"/>
</dbReference>
<dbReference type="Pfam" id="PF00581">
    <property type="entry name" value="Rhodanese"/>
    <property type="match status" value="1"/>
</dbReference>
<keyword evidence="4 10" id="KW-0498">Mitosis</keyword>
<dbReference type="GO" id="GO:0005737">
    <property type="term" value="C:cytoplasm"/>
    <property type="evidence" value="ECO:0007669"/>
    <property type="project" value="TreeGrafter"/>
</dbReference>
<name>A0A0A8LDQ3_9SACH</name>
<evidence type="ECO:0000256" key="7">
    <source>
        <dbReference type="ARBA" id="ARBA00023306"/>
    </source>
</evidence>
<dbReference type="PANTHER" id="PTHR10828">
    <property type="entry name" value="M-PHASE INDUCER PHOSPHATASE DUAL SPECIFICITY PHOSPHATASE CDC25"/>
    <property type="match status" value="1"/>
</dbReference>
<sequence length="451" mass="52182">MTLTRENSRSLASPSREDGECSTYCTDINKFENESLNLAELSTKMPVDSPMLNDNDSQNTLLRKHKPIMSSNFVRQGSFKRRDVASTRFTQKAKLRRTHSMFTNTKEVEINDSNIPIYESRLENSRIPIHFQEHNNDNLPRISVETLLHILSDEYKEFYQDVYIIDCRFEYEFSGGHIKNAINISKQKQLETEFIQKRHLRCSHVKKPPLVVFHCEFSSYRGPIMASHLRTCDRIINHDNYPKLHFPDVVVLDGGFKSFFEKYPNNCEGRYICMSSKNHDSELNEFKRDSKKLMTRANSTQIFHLKNKIDSIPVSFKDRIDMYGINDPHTLNSEELKPSSIPDSDFEDDEPYLNLDFNINAPPRLSLGRYGEKSPSNRSNSSKSSSMSTSSKLLFSDELATGYKLKCLEHDESDFDSDTYSFQFGDDDVDGRMGNMSSKKRLFPELLHASK</sequence>
<evidence type="ECO:0000256" key="9">
    <source>
        <dbReference type="ARBA" id="ARBA00067190"/>
    </source>
</evidence>
<evidence type="ECO:0000256" key="1">
    <source>
        <dbReference type="ARBA" id="ARBA00011065"/>
    </source>
</evidence>
<evidence type="ECO:0000256" key="11">
    <source>
        <dbReference type="SAM" id="MobiDB-lite"/>
    </source>
</evidence>
<comment type="catalytic activity">
    <reaction evidence="8 10">
        <text>O-phospho-L-tyrosyl-[protein] + H2O = L-tyrosyl-[protein] + phosphate</text>
        <dbReference type="Rhea" id="RHEA:10684"/>
        <dbReference type="Rhea" id="RHEA-COMP:10136"/>
        <dbReference type="Rhea" id="RHEA-COMP:20101"/>
        <dbReference type="ChEBI" id="CHEBI:15377"/>
        <dbReference type="ChEBI" id="CHEBI:43474"/>
        <dbReference type="ChEBI" id="CHEBI:46858"/>
        <dbReference type="ChEBI" id="CHEBI:61978"/>
        <dbReference type="EC" id="3.1.3.48"/>
    </reaction>
</comment>
<evidence type="ECO:0000256" key="6">
    <source>
        <dbReference type="ARBA" id="ARBA00022912"/>
    </source>
</evidence>
<proteinExistence type="inferred from homology"/>
<keyword evidence="7 10" id="KW-0131">Cell cycle</keyword>
<dbReference type="GO" id="GO:0010971">
    <property type="term" value="P:positive regulation of G2/M transition of mitotic cell cycle"/>
    <property type="evidence" value="ECO:0007669"/>
    <property type="project" value="TreeGrafter"/>
</dbReference>
<dbReference type="AlphaFoldDB" id="A0A0A8LDQ3"/>
<evidence type="ECO:0000256" key="10">
    <source>
        <dbReference type="RuleBase" id="RU368028"/>
    </source>
</evidence>
<dbReference type="CDD" id="cd01530">
    <property type="entry name" value="Cdc25"/>
    <property type="match status" value="1"/>
</dbReference>
<dbReference type="GO" id="GO:0110032">
    <property type="term" value="P:positive regulation of G2/MI transition of meiotic cell cycle"/>
    <property type="evidence" value="ECO:0007669"/>
    <property type="project" value="TreeGrafter"/>
</dbReference>
<keyword evidence="3 10" id="KW-0132">Cell division</keyword>
<feature type="region of interest" description="Disordered" evidence="11">
    <location>
        <begin position="366"/>
        <end position="389"/>
    </location>
</feature>
<dbReference type="Gene3D" id="3.40.250.10">
    <property type="entry name" value="Rhodanese-like domain"/>
    <property type="match status" value="1"/>
</dbReference>
<dbReference type="SUPFAM" id="SSF52821">
    <property type="entry name" value="Rhodanese/Cell cycle control phosphatase"/>
    <property type="match status" value="1"/>
</dbReference>
<dbReference type="SMART" id="SM00450">
    <property type="entry name" value="RHOD"/>
    <property type="match status" value="1"/>
</dbReference>